<keyword evidence="3" id="KW-0238">DNA-binding</keyword>
<accession>A0A660CG49</accession>
<dbReference type="Pfam" id="PF03466">
    <property type="entry name" value="LysR_substrate"/>
    <property type="match status" value="1"/>
</dbReference>
<dbReference type="Pfam" id="PF00126">
    <property type="entry name" value="HTH_1"/>
    <property type="match status" value="1"/>
</dbReference>
<organism evidence="7 8">
    <name type="scientific">Prauserella rugosa</name>
    <dbReference type="NCBI Taxonomy" id="43354"/>
    <lineage>
        <taxon>Bacteria</taxon>
        <taxon>Bacillati</taxon>
        <taxon>Actinomycetota</taxon>
        <taxon>Actinomycetes</taxon>
        <taxon>Pseudonocardiales</taxon>
        <taxon>Pseudonocardiaceae</taxon>
        <taxon>Prauserella</taxon>
    </lineage>
</organism>
<dbReference type="FunFam" id="1.10.10.10:FF:000001">
    <property type="entry name" value="LysR family transcriptional regulator"/>
    <property type="match status" value="1"/>
</dbReference>
<evidence type="ECO:0000313" key="7">
    <source>
        <dbReference type="EMBL" id="TWH20643.1"/>
    </source>
</evidence>
<dbReference type="InterPro" id="IPR005119">
    <property type="entry name" value="LysR_subst-bd"/>
</dbReference>
<dbReference type="InterPro" id="IPR000847">
    <property type="entry name" value="LysR_HTH_N"/>
</dbReference>
<dbReference type="PANTHER" id="PTHR30346:SF29">
    <property type="entry name" value="LYSR SUBSTRATE-BINDING"/>
    <property type="match status" value="1"/>
</dbReference>
<evidence type="ECO:0000313" key="8">
    <source>
        <dbReference type="Proteomes" id="UP000317303"/>
    </source>
</evidence>
<dbReference type="PROSITE" id="PS50931">
    <property type="entry name" value="HTH_LYSR"/>
    <property type="match status" value="1"/>
</dbReference>
<keyword evidence="8" id="KW-1185">Reference proteome</keyword>
<keyword evidence="2" id="KW-0805">Transcription regulation</keyword>
<dbReference type="EMBL" id="VLJV01000001">
    <property type="protein sequence ID" value="TWH20643.1"/>
    <property type="molecule type" value="Genomic_DNA"/>
</dbReference>
<dbReference type="CDD" id="cd08423">
    <property type="entry name" value="PBP2_LTTR_like_6"/>
    <property type="match status" value="1"/>
</dbReference>
<sequence>MLNPQRLEVLVRVAETGSITAAADELGYTPSAVSQQLKKLEREAGHPLVRRRPRGIIPTDAGHILVSHARKVLRQLDAAAADLRDLAEGNRGSLIVGAFPTMAASFLPRVLETFKSRYPAIDLTVSSGRFDELLEDLERGRSHLCFLWEYPWQPINIEGLRLQELFREDSVILVSKRHPLADQDQINLAQLRDESWIVRANRHPVVEVLERAAEKAGFRPSIALYANNYQEAQAMVSVGIGVAMAPRSAIAIQHPDIRVLALGDEAPVRNVLLAQREERVYSPAEVAFRSVLMELVRQDFTPSVPSETRSSPGARTGPHSA</sequence>
<dbReference type="Proteomes" id="UP000317303">
    <property type="component" value="Unassembled WGS sequence"/>
</dbReference>
<evidence type="ECO:0000256" key="4">
    <source>
        <dbReference type="ARBA" id="ARBA00023163"/>
    </source>
</evidence>
<dbReference type="Gene3D" id="1.10.10.10">
    <property type="entry name" value="Winged helix-like DNA-binding domain superfamily/Winged helix DNA-binding domain"/>
    <property type="match status" value="1"/>
</dbReference>
<dbReference type="InterPro" id="IPR036388">
    <property type="entry name" value="WH-like_DNA-bd_sf"/>
</dbReference>
<reference evidence="7 8" key="1">
    <citation type="submission" date="2019-07" db="EMBL/GenBank/DDBJ databases">
        <title>R&amp;d 2014.</title>
        <authorList>
            <person name="Klenk H.-P."/>
        </authorList>
    </citation>
    <scope>NUCLEOTIDE SEQUENCE [LARGE SCALE GENOMIC DNA]</scope>
    <source>
        <strain evidence="7 8">DSM 43194</strain>
    </source>
</reference>
<comment type="caution">
    <text evidence="7">The sequence shown here is derived from an EMBL/GenBank/DDBJ whole genome shotgun (WGS) entry which is preliminary data.</text>
</comment>
<dbReference type="GO" id="GO:0003677">
    <property type="term" value="F:DNA binding"/>
    <property type="evidence" value="ECO:0007669"/>
    <property type="project" value="UniProtKB-KW"/>
</dbReference>
<evidence type="ECO:0000256" key="2">
    <source>
        <dbReference type="ARBA" id="ARBA00023015"/>
    </source>
</evidence>
<gene>
    <name evidence="7" type="ORF">JD82_02490</name>
</gene>
<dbReference type="AlphaFoldDB" id="A0A660CG49"/>
<feature type="compositionally biased region" description="Polar residues" evidence="5">
    <location>
        <begin position="302"/>
        <end position="313"/>
    </location>
</feature>
<feature type="domain" description="HTH lysR-type" evidence="6">
    <location>
        <begin position="2"/>
        <end position="59"/>
    </location>
</feature>
<dbReference type="Gene3D" id="3.40.190.290">
    <property type="match status" value="1"/>
</dbReference>
<feature type="region of interest" description="Disordered" evidence="5">
    <location>
        <begin position="302"/>
        <end position="321"/>
    </location>
</feature>
<dbReference type="GO" id="GO:0003700">
    <property type="term" value="F:DNA-binding transcription factor activity"/>
    <property type="evidence" value="ECO:0007669"/>
    <property type="project" value="InterPro"/>
</dbReference>
<dbReference type="GO" id="GO:0032993">
    <property type="term" value="C:protein-DNA complex"/>
    <property type="evidence" value="ECO:0007669"/>
    <property type="project" value="TreeGrafter"/>
</dbReference>
<comment type="similarity">
    <text evidence="1">Belongs to the LysR transcriptional regulatory family.</text>
</comment>
<dbReference type="InterPro" id="IPR011991">
    <property type="entry name" value="ArsR-like_HTH"/>
</dbReference>
<dbReference type="SUPFAM" id="SSF46785">
    <property type="entry name" value="Winged helix' DNA-binding domain"/>
    <property type="match status" value="1"/>
</dbReference>
<name>A0A660CG49_9PSEU</name>
<dbReference type="RefSeq" id="WP_084705760.1">
    <property type="nucleotide sequence ID" value="NZ_JOIJ01000005.1"/>
</dbReference>
<dbReference type="PANTHER" id="PTHR30346">
    <property type="entry name" value="TRANSCRIPTIONAL DUAL REGULATOR HCAR-RELATED"/>
    <property type="match status" value="1"/>
</dbReference>
<protein>
    <submittedName>
        <fullName evidence="7">Molybdate transport repressor ModE-like protein</fullName>
    </submittedName>
</protein>
<dbReference type="OrthoDB" id="4131546at2"/>
<evidence type="ECO:0000256" key="3">
    <source>
        <dbReference type="ARBA" id="ARBA00023125"/>
    </source>
</evidence>
<dbReference type="SUPFAM" id="SSF53850">
    <property type="entry name" value="Periplasmic binding protein-like II"/>
    <property type="match status" value="1"/>
</dbReference>
<keyword evidence="4" id="KW-0804">Transcription</keyword>
<evidence type="ECO:0000259" key="6">
    <source>
        <dbReference type="PROSITE" id="PS50931"/>
    </source>
</evidence>
<dbReference type="InterPro" id="IPR036390">
    <property type="entry name" value="WH_DNA-bd_sf"/>
</dbReference>
<evidence type="ECO:0000256" key="5">
    <source>
        <dbReference type="SAM" id="MobiDB-lite"/>
    </source>
</evidence>
<dbReference type="CDD" id="cd00090">
    <property type="entry name" value="HTH_ARSR"/>
    <property type="match status" value="1"/>
</dbReference>
<evidence type="ECO:0000256" key="1">
    <source>
        <dbReference type="ARBA" id="ARBA00009437"/>
    </source>
</evidence>
<proteinExistence type="inferred from homology"/>